<dbReference type="RefSeq" id="WP_066666063.1">
    <property type="nucleotide sequence ID" value="NZ_LYVF01000009.1"/>
</dbReference>
<evidence type="ECO:0000313" key="1">
    <source>
        <dbReference type="EMBL" id="OAT86747.1"/>
    </source>
</evidence>
<organism evidence="1 2">
    <name type="scientific">Desulfotomaculum copahuensis</name>
    <dbReference type="NCBI Taxonomy" id="1838280"/>
    <lineage>
        <taxon>Bacteria</taxon>
        <taxon>Bacillati</taxon>
        <taxon>Bacillota</taxon>
        <taxon>Clostridia</taxon>
        <taxon>Eubacteriales</taxon>
        <taxon>Desulfotomaculaceae</taxon>
        <taxon>Desulfotomaculum</taxon>
    </lineage>
</organism>
<protein>
    <submittedName>
        <fullName evidence="1">CRISPR-associated protein</fullName>
    </submittedName>
</protein>
<sequence length="679" mass="76046">MIDAARVMALDFLVGELAGEELPAEVEDWYQSLRRNFPGMMFPYLVEDSGRMGTVYILEKCADNLVRLSVQDIVSGAGGQGCTPDKLPFMRPSGSQSAQVGPVIKRSYDKTKGGGPSEKILITTMKYFDEVAQADRPWSPYFQDIVDILGCNEIRLPGGEVLNWRDRDYANMLACAVDRIGPQKGTVMLTVRDSKGLLPGENPLYLDYLLTEKLAGERYATKDAPAKEEETCCICGAGGVTVYPNALRGAGINLCNVDRAGAFPGVDTVEAWKRFALCGSCADLLYIYKFHVLKKTGPKKDRLPFSARIAGENALIIPSFLPGLPVEDRLEVLREVEDYIENMSDDAEQDEDWLLELLKDKMAVLNLLILWADIGQEIANVTGMIVDVVPSRLRELSEKNAVALNWKHPLFPKVPLRKGQADFKPDLSLRALRPLFWRPGGKKAEGVNKSKQLFQLKRLVAASVYRHSGIPEDRFWEEIMTTARWYWLEALEQKEGHRGLLYEGMGKKGPYLTAAGWVRHLNWWLYYFKQVGCMEMEKEYFKPGMEELRPYFGPESGINTPEKAFAFMLGVLYGKLLQVQGARGVNVGANALSWLKRLTLQGKDLPELYTKIREKLLAYETEKSEKVRSLISEIGHLGVKLGDAINLNETQTNYYLLLGQSMVADILPGEEKNKGGGSK</sequence>
<dbReference type="EMBL" id="LYVF01000009">
    <property type="protein sequence ID" value="OAT86747.1"/>
    <property type="molecule type" value="Genomic_DNA"/>
</dbReference>
<dbReference type="STRING" id="1838280.A6M21_02730"/>
<dbReference type="Pfam" id="PF09484">
    <property type="entry name" value="Cas_TM1802"/>
    <property type="match status" value="1"/>
</dbReference>
<proteinExistence type="predicted"/>
<dbReference type="AlphaFoldDB" id="A0A1B7LJJ8"/>
<dbReference type="InterPro" id="IPR013389">
    <property type="entry name" value="CRISPR-assoc_prot_Cas8b"/>
</dbReference>
<accession>A0A1B7LJJ8</accession>
<gene>
    <name evidence="1" type="ORF">A6M21_02730</name>
</gene>
<dbReference type="OrthoDB" id="5422815at2"/>
<keyword evidence="2" id="KW-1185">Reference proteome</keyword>
<comment type="caution">
    <text evidence="1">The sequence shown here is derived from an EMBL/GenBank/DDBJ whole genome shotgun (WGS) entry which is preliminary data.</text>
</comment>
<evidence type="ECO:0000313" key="2">
    <source>
        <dbReference type="Proteomes" id="UP000078532"/>
    </source>
</evidence>
<name>A0A1B7LJJ8_9FIRM</name>
<reference evidence="1 2" key="1">
    <citation type="submission" date="2016-04" db="EMBL/GenBank/DDBJ databases">
        <authorList>
            <person name="Evans L.H."/>
            <person name="Alamgir A."/>
            <person name="Owens N."/>
            <person name="Weber N.D."/>
            <person name="Virtaneva K."/>
            <person name="Barbian K."/>
            <person name="Babar A."/>
            <person name="Rosenke K."/>
        </authorList>
    </citation>
    <scope>NUCLEOTIDE SEQUENCE [LARGE SCALE GENOMIC DNA]</scope>
    <source>
        <strain evidence="1 2">LMa1</strain>
    </source>
</reference>
<dbReference type="Proteomes" id="UP000078532">
    <property type="component" value="Unassembled WGS sequence"/>
</dbReference>